<feature type="domain" description="PAC" evidence="2">
    <location>
        <begin position="479"/>
        <end position="530"/>
    </location>
</feature>
<reference evidence="3 4" key="1">
    <citation type="submission" date="2024-04" db="EMBL/GenBank/DDBJ databases">
        <title>Novel species of the genus Ideonella isolated from streams.</title>
        <authorList>
            <person name="Lu H."/>
        </authorList>
    </citation>
    <scope>NUCLEOTIDE SEQUENCE [LARGE SCALE GENOMIC DNA]</scope>
    <source>
        <strain evidence="3 4">LYT19W</strain>
    </source>
</reference>
<name>A0ABU9C922_9BURK</name>
<evidence type="ECO:0000259" key="2">
    <source>
        <dbReference type="PROSITE" id="PS50113"/>
    </source>
</evidence>
<evidence type="ECO:0000313" key="3">
    <source>
        <dbReference type="EMBL" id="MEK8047720.1"/>
    </source>
</evidence>
<feature type="region of interest" description="Disordered" evidence="1">
    <location>
        <begin position="1"/>
        <end position="20"/>
    </location>
</feature>
<dbReference type="SMART" id="SM00086">
    <property type="entry name" value="PAC"/>
    <property type="match status" value="3"/>
</dbReference>
<dbReference type="InterPro" id="IPR035965">
    <property type="entry name" value="PAS-like_dom_sf"/>
</dbReference>
<organism evidence="3 4">
    <name type="scientific">Ideonella margarita</name>
    <dbReference type="NCBI Taxonomy" id="2984191"/>
    <lineage>
        <taxon>Bacteria</taxon>
        <taxon>Pseudomonadati</taxon>
        <taxon>Pseudomonadota</taxon>
        <taxon>Betaproteobacteria</taxon>
        <taxon>Burkholderiales</taxon>
        <taxon>Sphaerotilaceae</taxon>
        <taxon>Ideonella</taxon>
    </lineage>
</organism>
<evidence type="ECO:0000313" key="4">
    <source>
        <dbReference type="Proteomes" id="UP001379945"/>
    </source>
</evidence>
<dbReference type="NCBIfam" id="TIGR00229">
    <property type="entry name" value="sensory_box"/>
    <property type="match status" value="2"/>
</dbReference>
<dbReference type="PANTHER" id="PTHR44757:SF2">
    <property type="entry name" value="BIOFILM ARCHITECTURE MAINTENANCE PROTEIN MBAA"/>
    <property type="match status" value="1"/>
</dbReference>
<dbReference type="InterPro" id="IPR011495">
    <property type="entry name" value="Sig_transdc_His_kin_sub2_dim/P"/>
</dbReference>
<dbReference type="InterPro" id="IPR001610">
    <property type="entry name" value="PAC"/>
</dbReference>
<dbReference type="InterPro" id="IPR013656">
    <property type="entry name" value="PAS_4"/>
</dbReference>
<dbReference type="SMART" id="SM00091">
    <property type="entry name" value="PAS"/>
    <property type="match status" value="5"/>
</dbReference>
<dbReference type="InterPro" id="IPR000014">
    <property type="entry name" value="PAS"/>
</dbReference>
<protein>
    <submittedName>
        <fullName evidence="3">PAS domain S-box protein</fullName>
    </submittedName>
</protein>
<dbReference type="Gene3D" id="3.30.450.20">
    <property type="entry name" value="PAS domain"/>
    <property type="match status" value="4"/>
</dbReference>
<sequence length="991" mass="107537">MSFSLPPRPGFPTPVDPSSREVTATAGIDDDVASLMDLSPLALMIWDEAGNIQRANGPARSLLGPHTQQMNRLPSVLAQLLGWPNGLPGAGRHRESQGWMDAAAGRSQRMRVRVRGLAPQGGMRWMAQLESMAVVDELELARVEIGALMGTAGVGVATYDRQRRVWVTAVPPGAGTTPSYGPGSGGNASSGNEGLLSIGRDVVEPASMPAYERLQLALRKGERISVRYAVRHRDMGRRWLLTRVEPARLGPERPVFSVVTLDVTEEEVARERRDALLREMQTILDLSPAGIAHLQGQRLLHCNREFENLLKLAPAAGEGVAIDTLLARVGISSAATHAALDELVRQGHHETEFRLEGEAGGAAVWYSLALRRAEGQAGEGEDSADIVAVLADVTRLRGQQAELEELARERELMFSLSDVGIFYQRDGRIERANQAMADLLGHEQSQLRGFPLAELYEDERVALQFNAHDRRELAAQGRSRSERRILRRDGSPLWVLMSQRLVDAADISAGVICSVVSVDERRRAHETLLMQADSTRAILDSVLVGIVTVGDDGIEWMNRSARRMFGGELADFVGKPIAVVASQDADHPLRRTNWMATLEEGQAETFECRLTARDGREFWVVGNALMTTTANGGNQLTFALLDIERRRLAENQIAQAQASLQRMIETAPLAIALFDGATQQVLQLNQMMAAFARRQAAEIQGRQPSLWLPGAEAANLSANLHRAMATHDTLSTEWRREPDADGDGSAKVWDVRIVSLRSSGDDGEQLLLVASDVTEQRAADQARLDAAIVQREMLVKEVHHRIKNNLQGVAGLLQQNAQRHPEAASAIAEAVGHVHAIAQVHGLQVGMTGPLRVRGVVEAIANSVQRMFGRPITMEVQGPAPHRFGLTEADSIPVALTVNELLTNAIKHSREGVIQCRMICGPQDVRIAIANDGALPPGFSLGDVPSGISGLGLVRALLPRKGAGITLTQEGLLVVATLHLQPPGVAVLEPL</sequence>
<gene>
    <name evidence="3" type="ORF">AACH00_15260</name>
</gene>
<dbReference type="Pfam" id="PF13188">
    <property type="entry name" value="PAS_8"/>
    <property type="match status" value="1"/>
</dbReference>
<accession>A0ABU9C922</accession>
<dbReference type="Pfam" id="PF08448">
    <property type="entry name" value="PAS_4"/>
    <property type="match status" value="2"/>
</dbReference>
<feature type="domain" description="PAC" evidence="2">
    <location>
        <begin position="349"/>
        <end position="405"/>
    </location>
</feature>
<dbReference type="SUPFAM" id="SSF55785">
    <property type="entry name" value="PYP-like sensor domain (PAS domain)"/>
    <property type="match status" value="4"/>
</dbReference>
<dbReference type="Pfam" id="PF13426">
    <property type="entry name" value="PAS_9"/>
    <property type="match status" value="1"/>
</dbReference>
<dbReference type="PROSITE" id="PS50113">
    <property type="entry name" value="PAC"/>
    <property type="match status" value="3"/>
</dbReference>
<dbReference type="InterPro" id="IPR000700">
    <property type="entry name" value="PAS-assoc_C"/>
</dbReference>
<dbReference type="InterPro" id="IPR036890">
    <property type="entry name" value="HATPase_C_sf"/>
</dbReference>
<keyword evidence="4" id="KW-1185">Reference proteome</keyword>
<evidence type="ECO:0000256" key="1">
    <source>
        <dbReference type="SAM" id="MobiDB-lite"/>
    </source>
</evidence>
<proteinExistence type="predicted"/>
<comment type="caution">
    <text evidence="3">The sequence shown here is derived from an EMBL/GenBank/DDBJ whole genome shotgun (WGS) entry which is preliminary data.</text>
</comment>
<dbReference type="SUPFAM" id="SSF55874">
    <property type="entry name" value="ATPase domain of HSP90 chaperone/DNA topoisomerase II/histidine kinase"/>
    <property type="match status" value="1"/>
</dbReference>
<dbReference type="Proteomes" id="UP001379945">
    <property type="component" value="Unassembled WGS sequence"/>
</dbReference>
<dbReference type="EMBL" id="JBBUTI010000010">
    <property type="protein sequence ID" value="MEK8047720.1"/>
    <property type="molecule type" value="Genomic_DNA"/>
</dbReference>
<dbReference type="InterPro" id="IPR052155">
    <property type="entry name" value="Biofilm_reg_signaling"/>
</dbReference>
<dbReference type="Pfam" id="PF07568">
    <property type="entry name" value="HisKA_2"/>
    <property type="match status" value="1"/>
</dbReference>
<dbReference type="PANTHER" id="PTHR44757">
    <property type="entry name" value="DIGUANYLATE CYCLASE DGCP"/>
    <property type="match status" value="1"/>
</dbReference>
<dbReference type="Gene3D" id="3.30.565.10">
    <property type="entry name" value="Histidine kinase-like ATPase, C-terminal domain"/>
    <property type="match status" value="1"/>
</dbReference>
<feature type="domain" description="PAC" evidence="2">
    <location>
        <begin position="604"/>
        <end position="655"/>
    </location>
</feature>
<feature type="compositionally biased region" description="Pro residues" evidence="1">
    <location>
        <begin position="1"/>
        <end position="15"/>
    </location>
</feature>
<dbReference type="CDD" id="cd00130">
    <property type="entry name" value="PAS"/>
    <property type="match status" value="2"/>
</dbReference>
<dbReference type="RefSeq" id="WP_341400026.1">
    <property type="nucleotide sequence ID" value="NZ_JBBUTI010000010.1"/>
</dbReference>